<dbReference type="PIRSF" id="PIRSF006060">
    <property type="entry name" value="AA_transporter"/>
    <property type="match status" value="1"/>
</dbReference>
<keyword evidence="2 5" id="KW-0812">Transmembrane</keyword>
<comment type="subcellular location">
    <subcellularLocation>
        <location evidence="1">Membrane</location>
        <topology evidence="1">Multi-pass membrane protein</topology>
    </subcellularLocation>
</comment>
<reference evidence="7 8" key="1">
    <citation type="submission" date="2021-01" db="EMBL/GenBank/DDBJ databases">
        <title>Genome public.</title>
        <authorList>
            <person name="Liu C."/>
            <person name="Sun Q."/>
        </authorList>
    </citation>
    <scope>NUCLEOTIDE SEQUENCE [LARGE SCALE GENOMIC DNA]</scope>
    <source>
        <strain evidence="7 8">YIM B02564</strain>
    </source>
</reference>
<feature type="transmembrane region" description="Helical" evidence="5">
    <location>
        <begin position="12"/>
        <end position="36"/>
    </location>
</feature>
<keyword evidence="3 5" id="KW-1133">Transmembrane helix</keyword>
<evidence type="ECO:0000259" key="6">
    <source>
        <dbReference type="Pfam" id="PF00324"/>
    </source>
</evidence>
<feature type="transmembrane region" description="Helical" evidence="5">
    <location>
        <begin position="192"/>
        <end position="213"/>
    </location>
</feature>
<dbReference type="Pfam" id="PF00324">
    <property type="entry name" value="AA_permease"/>
    <property type="match status" value="1"/>
</dbReference>
<feature type="transmembrane region" description="Helical" evidence="5">
    <location>
        <begin position="411"/>
        <end position="428"/>
    </location>
</feature>
<dbReference type="RefSeq" id="WP_202656068.1">
    <property type="nucleotide sequence ID" value="NZ_JAESWB010000365.1"/>
</dbReference>
<protein>
    <submittedName>
        <fullName evidence="7">APC family permease</fullName>
    </submittedName>
</protein>
<dbReference type="InterPro" id="IPR050367">
    <property type="entry name" value="APC_superfamily"/>
</dbReference>
<feature type="transmembrane region" description="Helical" evidence="5">
    <location>
        <begin position="272"/>
        <end position="294"/>
    </location>
</feature>
<dbReference type="PANTHER" id="PTHR42770">
    <property type="entry name" value="AMINO ACID TRANSPORTER-RELATED"/>
    <property type="match status" value="1"/>
</dbReference>
<evidence type="ECO:0000256" key="3">
    <source>
        <dbReference type="ARBA" id="ARBA00022989"/>
    </source>
</evidence>
<dbReference type="Proteomes" id="UP000623967">
    <property type="component" value="Unassembled WGS sequence"/>
</dbReference>
<evidence type="ECO:0000256" key="2">
    <source>
        <dbReference type="ARBA" id="ARBA00022692"/>
    </source>
</evidence>
<feature type="transmembrane region" description="Helical" evidence="5">
    <location>
        <begin position="120"/>
        <end position="140"/>
    </location>
</feature>
<dbReference type="EMBL" id="JAESWB010000365">
    <property type="protein sequence ID" value="MBL4954830.1"/>
    <property type="molecule type" value="Genomic_DNA"/>
</dbReference>
<proteinExistence type="predicted"/>
<feature type="transmembrane region" description="Helical" evidence="5">
    <location>
        <begin position="87"/>
        <end position="114"/>
    </location>
</feature>
<feature type="transmembrane region" description="Helical" evidence="5">
    <location>
        <begin position="387"/>
        <end position="405"/>
    </location>
</feature>
<feature type="transmembrane region" description="Helical" evidence="5">
    <location>
        <begin position="333"/>
        <end position="351"/>
    </location>
</feature>
<feature type="transmembrane region" description="Helical" evidence="5">
    <location>
        <begin position="357"/>
        <end position="375"/>
    </location>
</feature>
<feature type="transmembrane region" description="Helical" evidence="5">
    <location>
        <begin position="42"/>
        <end position="62"/>
    </location>
</feature>
<dbReference type="Gene3D" id="1.20.1740.10">
    <property type="entry name" value="Amino acid/polyamine transporter I"/>
    <property type="match status" value="1"/>
</dbReference>
<feature type="domain" description="Amino acid permease/ SLC12A" evidence="6">
    <location>
        <begin position="15"/>
        <end position="370"/>
    </location>
</feature>
<evidence type="ECO:0000256" key="4">
    <source>
        <dbReference type="ARBA" id="ARBA00023136"/>
    </source>
</evidence>
<name>A0ABS1TU39_9BACI</name>
<evidence type="ECO:0000313" key="7">
    <source>
        <dbReference type="EMBL" id="MBL4954830.1"/>
    </source>
</evidence>
<organism evidence="7 8">
    <name type="scientific">Neobacillus paridis</name>
    <dbReference type="NCBI Taxonomy" id="2803862"/>
    <lineage>
        <taxon>Bacteria</taxon>
        <taxon>Bacillati</taxon>
        <taxon>Bacillota</taxon>
        <taxon>Bacilli</taxon>
        <taxon>Bacillales</taxon>
        <taxon>Bacillaceae</taxon>
        <taxon>Neobacillus</taxon>
    </lineage>
</organism>
<evidence type="ECO:0000256" key="5">
    <source>
        <dbReference type="SAM" id="Phobius"/>
    </source>
</evidence>
<feature type="transmembrane region" description="Helical" evidence="5">
    <location>
        <begin position="233"/>
        <end position="252"/>
    </location>
</feature>
<gene>
    <name evidence="7" type="ORF">JK635_21970</name>
</gene>
<keyword evidence="4 5" id="KW-0472">Membrane</keyword>
<comment type="caution">
    <text evidence="7">The sequence shown here is derived from an EMBL/GenBank/DDBJ whole genome shotgun (WGS) entry which is preliminary data.</text>
</comment>
<dbReference type="InterPro" id="IPR004841">
    <property type="entry name" value="AA-permease/SLC12A_dom"/>
</dbReference>
<evidence type="ECO:0000313" key="8">
    <source>
        <dbReference type="Proteomes" id="UP000623967"/>
    </source>
</evidence>
<dbReference type="PANTHER" id="PTHR42770:SF8">
    <property type="entry name" value="PUTRESCINE IMPORTER PUUP"/>
    <property type="match status" value="1"/>
</dbReference>
<keyword evidence="8" id="KW-1185">Reference proteome</keyword>
<evidence type="ECO:0000256" key="1">
    <source>
        <dbReference type="ARBA" id="ARBA00004141"/>
    </source>
</evidence>
<feature type="transmembrane region" description="Helical" evidence="5">
    <location>
        <begin position="152"/>
        <end position="172"/>
    </location>
</feature>
<sequence length="454" mass="50064">MEKTVQLKRSLNFFHLVLLGLAYMAPLTVFSTFGIVEDISRGATPAAYLVALIAMLFTAYSYGRMSKAFPIAGSAYSYTQKSISSHLGFMVGWVILMDYLFIPMINFLILGLYMTDYFPSIPLSVWIIGMIVLVTAFNLIGMKVTVTMNMILLGFQYLVLIIFVILSIKALINGTGQGTVFSLQPFMNEHTSIIAVFSGASILCLSFLGFDALTTFAEETIKPAKTIPKAIQFVTLFAGTCFIIISYLAHLIHPDFTSYKNLDTASIEVAKIIGGTLFNALFIAAIVVTCFTSATASHASVSRILFAMGRDSVIPKKFFAYIHPKFRTPANNIIIVGIIALAALFTDLVTITSFINFGALFAFTFVNLSVVAHYFIKGKQRSLRGTIQYLIIPIIGAGISLKLWSDLDVKSMTLGCIWAAVGLLYLIYKTKLFRVQPPQMDFVNVEETNKDLSM</sequence>
<accession>A0ABS1TU39</accession>